<sequence length="162" mass="18780">MGIVYEKNVQCQFLLETIVEMSRHIQLLQERYILPQDISSTELTAFISMCATEFNDKLGEQFRNSPNKYSDGYYYAVDQFLMKCLEVQYTEELEEARMAAPIVVIKWHRADIQDALEDKGIEATSANVDRYVQSEAIRLFQQRCVSYGANAIHDSLDEVFEI</sequence>
<evidence type="ECO:0000313" key="2">
    <source>
        <dbReference type="Proteomes" id="UP001597079"/>
    </source>
</evidence>
<dbReference type="EMBL" id="JBHUCX010000045">
    <property type="protein sequence ID" value="MFD1676287.1"/>
    <property type="molecule type" value="Genomic_DNA"/>
</dbReference>
<proteinExistence type="predicted"/>
<accession>A0ABW4JIT3</accession>
<name>A0ABW4JIT3_9BACL</name>
<comment type="caution">
    <text evidence="1">The sequence shown here is derived from an EMBL/GenBank/DDBJ whole genome shotgun (WGS) entry which is preliminary data.</text>
</comment>
<dbReference type="Proteomes" id="UP001597079">
    <property type="component" value="Unassembled WGS sequence"/>
</dbReference>
<reference evidence="2" key="1">
    <citation type="journal article" date="2019" name="Int. J. Syst. Evol. Microbiol.">
        <title>The Global Catalogue of Microorganisms (GCM) 10K type strain sequencing project: providing services to taxonomists for standard genome sequencing and annotation.</title>
        <authorList>
            <consortium name="The Broad Institute Genomics Platform"/>
            <consortium name="The Broad Institute Genome Sequencing Center for Infectious Disease"/>
            <person name="Wu L."/>
            <person name="Ma J."/>
        </authorList>
    </citation>
    <scope>NUCLEOTIDE SEQUENCE [LARGE SCALE GENOMIC DNA]</scope>
    <source>
        <strain evidence="2">CGMCC 1.12286</strain>
    </source>
</reference>
<protein>
    <submittedName>
        <fullName evidence="1">Uncharacterized protein</fullName>
    </submittedName>
</protein>
<keyword evidence="2" id="KW-1185">Reference proteome</keyword>
<gene>
    <name evidence="1" type="ORF">ACFSB2_16400</name>
</gene>
<dbReference type="RefSeq" id="WP_377944183.1">
    <property type="nucleotide sequence ID" value="NZ_JBHUCX010000045.1"/>
</dbReference>
<evidence type="ECO:0000313" key="1">
    <source>
        <dbReference type="EMBL" id="MFD1676287.1"/>
    </source>
</evidence>
<organism evidence="1 2">
    <name type="scientific">Alicyclobacillus fodiniaquatilis</name>
    <dbReference type="NCBI Taxonomy" id="1661150"/>
    <lineage>
        <taxon>Bacteria</taxon>
        <taxon>Bacillati</taxon>
        <taxon>Bacillota</taxon>
        <taxon>Bacilli</taxon>
        <taxon>Bacillales</taxon>
        <taxon>Alicyclobacillaceae</taxon>
        <taxon>Alicyclobacillus</taxon>
    </lineage>
</organism>